<keyword evidence="3" id="KW-1185">Reference proteome</keyword>
<dbReference type="EMBL" id="MSZS01000007">
    <property type="protein sequence ID" value="PKX90756.1"/>
    <property type="molecule type" value="Genomic_DNA"/>
</dbReference>
<evidence type="ECO:0000313" key="2">
    <source>
        <dbReference type="EMBL" id="PKX90756.1"/>
    </source>
</evidence>
<organism evidence="2 3">
    <name type="scientific">Aspergillus novofumigatus (strain IBT 16806)</name>
    <dbReference type="NCBI Taxonomy" id="1392255"/>
    <lineage>
        <taxon>Eukaryota</taxon>
        <taxon>Fungi</taxon>
        <taxon>Dikarya</taxon>
        <taxon>Ascomycota</taxon>
        <taxon>Pezizomycotina</taxon>
        <taxon>Eurotiomycetes</taxon>
        <taxon>Eurotiomycetidae</taxon>
        <taxon>Eurotiales</taxon>
        <taxon>Aspergillaceae</taxon>
        <taxon>Aspergillus</taxon>
        <taxon>Aspergillus subgen. Fumigati</taxon>
    </lineage>
</organism>
<name>A0A2I1BZE9_ASPN1</name>
<feature type="region of interest" description="Disordered" evidence="1">
    <location>
        <begin position="1"/>
        <end position="22"/>
    </location>
</feature>
<proteinExistence type="predicted"/>
<dbReference type="RefSeq" id="XP_024679351.1">
    <property type="nucleotide sequence ID" value="XM_024825134.1"/>
</dbReference>
<dbReference type="VEuPathDB" id="FungiDB:P174DRAFT_423619"/>
<accession>A0A2I1BZE9</accession>
<gene>
    <name evidence="2" type="ORF">P174DRAFT_423619</name>
</gene>
<feature type="compositionally biased region" description="Polar residues" evidence="1">
    <location>
        <begin position="1"/>
        <end position="10"/>
    </location>
</feature>
<evidence type="ECO:0000313" key="3">
    <source>
        <dbReference type="Proteomes" id="UP000234474"/>
    </source>
</evidence>
<sequence length="184" mass="21075">MITWNSSEATDSTHRESGLGSASGIRVKDKIWPGSNTGARRLQEQTMTDKGIAKQAILKGDLPPSPFPLGELRGEICKPNLDELNVLFDFRHLVECLERLARKNSAPYWYDCIESLEPEDRINAWIVWKERLHVALYRSFLAGAAQYRAYQEPLTLASTCGLPGFLDKFRKNMEWWDEEDDLSR</sequence>
<protein>
    <submittedName>
        <fullName evidence="2">Uncharacterized protein</fullName>
    </submittedName>
</protein>
<dbReference type="Proteomes" id="UP000234474">
    <property type="component" value="Unassembled WGS sequence"/>
</dbReference>
<dbReference type="AlphaFoldDB" id="A0A2I1BZE9"/>
<dbReference type="STRING" id="1392255.A0A2I1BZE9"/>
<reference evidence="3" key="1">
    <citation type="journal article" date="2018" name="Proc. Natl. Acad. Sci. U.S.A.">
        <title>Linking secondary metabolites to gene clusters through genome sequencing of six diverse Aspergillus species.</title>
        <authorList>
            <person name="Kaerboelling I."/>
            <person name="Vesth T.C."/>
            <person name="Frisvad J.C."/>
            <person name="Nybo J.L."/>
            <person name="Theobald S."/>
            <person name="Kuo A."/>
            <person name="Bowyer P."/>
            <person name="Matsuda Y."/>
            <person name="Mondo S."/>
            <person name="Lyhne E.K."/>
            <person name="Kogle M.E."/>
            <person name="Clum A."/>
            <person name="Lipzen A."/>
            <person name="Salamov A."/>
            <person name="Ngan C.Y."/>
            <person name="Daum C."/>
            <person name="Chiniquy J."/>
            <person name="Barry K."/>
            <person name="LaButti K."/>
            <person name="Haridas S."/>
            <person name="Simmons B.A."/>
            <person name="Magnuson J.K."/>
            <person name="Mortensen U.H."/>
            <person name="Larsen T.O."/>
            <person name="Grigoriev I.V."/>
            <person name="Baker S.E."/>
            <person name="Andersen M.R."/>
        </authorList>
    </citation>
    <scope>NUCLEOTIDE SEQUENCE [LARGE SCALE GENOMIC DNA]</scope>
    <source>
        <strain evidence="3">IBT 16806</strain>
    </source>
</reference>
<evidence type="ECO:0000256" key="1">
    <source>
        <dbReference type="SAM" id="MobiDB-lite"/>
    </source>
</evidence>
<comment type="caution">
    <text evidence="2">The sequence shown here is derived from an EMBL/GenBank/DDBJ whole genome shotgun (WGS) entry which is preliminary data.</text>
</comment>
<dbReference type="OrthoDB" id="5280464at2759"/>
<dbReference type="GeneID" id="36532459"/>